<protein>
    <submittedName>
        <fullName evidence="1">Uncharacterized protein</fullName>
    </submittedName>
</protein>
<accession>A0A0V0JD33</accession>
<reference evidence="1" key="1">
    <citation type="submission" date="2016-01" db="EMBL/GenBank/DDBJ databases">
        <title>Reference transcriptome for the parasite Schistocephalus solidus: insights into the molecular evolution of parasitism.</title>
        <authorList>
            <person name="Hebert F.O."/>
            <person name="Grambauer S."/>
            <person name="Barber I."/>
            <person name="Landry C.R."/>
            <person name="Aubin-Horth N."/>
        </authorList>
    </citation>
    <scope>NUCLEOTIDE SEQUENCE</scope>
</reference>
<dbReference type="EMBL" id="GEEE01000117">
    <property type="protein sequence ID" value="JAP63108.1"/>
    <property type="molecule type" value="Transcribed_RNA"/>
</dbReference>
<dbReference type="EMBL" id="GEEE01023880">
    <property type="protein sequence ID" value="JAP39345.1"/>
    <property type="molecule type" value="Transcribed_RNA"/>
</dbReference>
<gene>
    <name evidence="1" type="ORF">TR144062</name>
</gene>
<organism evidence="1">
    <name type="scientific">Schistocephalus solidus</name>
    <name type="common">Tapeworm</name>
    <dbReference type="NCBI Taxonomy" id="70667"/>
    <lineage>
        <taxon>Eukaryota</taxon>
        <taxon>Metazoa</taxon>
        <taxon>Spiralia</taxon>
        <taxon>Lophotrochozoa</taxon>
        <taxon>Platyhelminthes</taxon>
        <taxon>Cestoda</taxon>
        <taxon>Eucestoda</taxon>
        <taxon>Diphyllobothriidea</taxon>
        <taxon>Diphyllobothriidae</taxon>
        <taxon>Schistocephalus</taxon>
    </lineage>
</organism>
<sequence>MRWGDPVFFPEGRLESNPAGLELPARFVKMSLIVPPLDGCLFFRRPEACLNGDVPLLSPMESGNWTVSIIIQPPTAAADCADGNAPVSAFLMTHHSSLKATTFQQYDVVASCECAISICPSLVEVRKLRCR</sequence>
<dbReference type="EMBL" id="GEEE01002502">
    <property type="protein sequence ID" value="JAP60723.1"/>
    <property type="molecule type" value="Transcribed_RNA"/>
</dbReference>
<dbReference type="AlphaFoldDB" id="A0A0V0JD33"/>
<proteinExistence type="predicted"/>
<dbReference type="EMBL" id="GEEE01002577">
    <property type="protein sequence ID" value="JAP60648.1"/>
    <property type="molecule type" value="Transcribed_RNA"/>
</dbReference>
<name>A0A0V0JD33_SCHSO</name>
<evidence type="ECO:0000313" key="1">
    <source>
        <dbReference type="EMBL" id="JAP63108.1"/>
    </source>
</evidence>